<sequence>NNSKNFKHNKKPINFFYEIYDLNILSRKRLLKIKLKILIDL</sequence>
<evidence type="ECO:0000313" key="1">
    <source>
        <dbReference type="EMBL" id="KKL93202.1"/>
    </source>
</evidence>
<organism evidence="1">
    <name type="scientific">marine sediment metagenome</name>
    <dbReference type="NCBI Taxonomy" id="412755"/>
    <lineage>
        <taxon>unclassified sequences</taxon>
        <taxon>metagenomes</taxon>
        <taxon>ecological metagenomes</taxon>
    </lineage>
</organism>
<gene>
    <name evidence="1" type="ORF">LCGC14_1877020</name>
</gene>
<proteinExistence type="predicted"/>
<accession>A0A0F9J1Y5</accession>
<name>A0A0F9J1Y5_9ZZZZ</name>
<protein>
    <submittedName>
        <fullName evidence="1">Uncharacterized protein</fullName>
    </submittedName>
</protein>
<feature type="non-terminal residue" evidence="1">
    <location>
        <position position="1"/>
    </location>
</feature>
<dbReference type="AlphaFoldDB" id="A0A0F9J1Y5"/>
<reference evidence="1" key="1">
    <citation type="journal article" date="2015" name="Nature">
        <title>Complex archaea that bridge the gap between prokaryotes and eukaryotes.</title>
        <authorList>
            <person name="Spang A."/>
            <person name="Saw J.H."/>
            <person name="Jorgensen S.L."/>
            <person name="Zaremba-Niedzwiedzka K."/>
            <person name="Martijn J."/>
            <person name="Lind A.E."/>
            <person name="van Eijk R."/>
            <person name="Schleper C."/>
            <person name="Guy L."/>
            <person name="Ettema T.J."/>
        </authorList>
    </citation>
    <scope>NUCLEOTIDE SEQUENCE</scope>
</reference>
<dbReference type="EMBL" id="LAZR01019254">
    <property type="protein sequence ID" value="KKL93202.1"/>
    <property type="molecule type" value="Genomic_DNA"/>
</dbReference>
<comment type="caution">
    <text evidence="1">The sequence shown here is derived from an EMBL/GenBank/DDBJ whole genome shotgun (WGS) entry which is preliminary data.</text>
</comment>